<evidence type="ECO:0000256" key="9">
    <source>
        <dbReference type="SAM" id="SignalP"/>
    </source>
</evidence>
<evidence type="ECO:0000256" key="4">
    <source>
        <dbReference type="ARBA" id="ARBA00023157"/>
    </source>
</evidence>
<feature type="domain" description="EGF-like" evidence="10">
    <location>
        <begin position="1324"/>
        <end position="1360"/>
    </location>
</feature>
<evidence type="ECO:0000259" key="10">
    <source>
        <dbReference type="PROSITE" id="PS50026"/>
    </source>
</evidence>
<dbReference type="CDD" id="cd19941">
    <property type="entry name" value="TIL"/>
    <property type="match status" value="1"/>
</dbReference>
<dbReference type="PROSITE" id="PS50234">
    <property type="entry name" value="VWFA"/>
    <property type="match status" value="1"/>
</dbReference>
<dbReference type="GO" id="GO:0048666">
    <property type="term" value="P:neuron development"/>
    <property type="evidence" value="ECO:0007669"/>
    <property type="project" value="UniProtKB-ARBA"/>
</dbReference>
<dbReference type="InterPro" id="IPR013320">
    <property type="entry name" value="ConA-like_dom_sf"/>
</dbReference>
<feature type="domain" description="Sushi" evidence="14">
    <location>
        <begin position="402"/>
        <end position="461"/>
    </location>
</feature>
<keyword evidence="5" id="KW-0325">Glycoprotein</keyword>
<evidence type="ECO:0000259" key="13">
    <source>
        <dbReference type="PROSITE" id="PS50825"/>
    </source>
</evidence>
<dbReference type="SMART" id="SM01411">
    <property type="entry name" value="Ephrin_rec_like"/>
    <property type="match status" value="4"/>
</dbReference>
<dbReference type="Gene3D" id="2.10.50.10">
    <property type="entry name" value="Tumor Necrosis Factor Receptor, subunit A, domain 2"/>
    <property type="match status" value="4"/>
</dbReference>
<dbReference type="SUPFAM" id="SSF49899">
    <property type="entry name" value="Concanavalin A-like lectins/glucanases"/>
    <property type="match status" value="1"/>
</dbReference>
<evidence type="ECO:0000256" key="6">
    <source>
        <dbReference type="PROSITE-ProRule" id="PRU00076"/>
    </source>
</evidence>
<organism evidence="17">
    <name type="scientific">Ixodes scapularis</name>
    <name type="common">Black-legged tick</name>
    <name type="synonym">Deer tick</name>
    <dbReference type="NCBI Taxonomy" id="6945"/>
    <lineage>
        <taxon>Eukaryota</taxon>
        <taxon>Metazoa</taxon>
        <taxon>Ecdysozoa</taxon>
        <taxon>Arthropoda</taxon>
        <taxon>Chelicerata</taxon>
        <taxon>Arachnida</taxon>
        <taxon>Acari</taxon>
        <taxon>Parasitiformes</taxon>
        <taxon>Ixodida</taxon>
        <taxon>Ixodoidea</taxon>
        <taxon>Ixodidae</taxon>
        <taxon>Ixodinae</taxon>
        <taxon>Ixodes</taxon>
    </lineage>
</organism>
<dbReference type="InterPro" id="IPR001846">
    <property type="entry name" value="VWF_type-D"/>
</dbReference>
<dbReference type="GO" id="GO:0000902">
    <property type="term" value="P:cell morphogenesis"/>
    <property type="evidence" value="ECO:0007669"/>
    <property type="project" value="UniProtKB-ARBA"/>
</dbReference>
<dbReference type="Pfam" id="PF00084">
    <property type="entry name" value="Sushi"/>
    <property type="match status" value="2"/>
</dbReference>
<feature type="disulfide bond" evidence="6">
    <location>
        <begin position="1236"/>
        <end position="1245"/>
    </location>
</feature>
<evidence type="ECO:0000256" key="8">
    <source>
        <dbReference type="SAM" id="MobiDB-lite"/>
    </source>
</evidence>
<dbReference type="SMART" id="SM00214">
    <property type="entry name" value="VWC"/>
    <property type="match status" value="1"/>
</dbReference>
<dbReference type="PROSITE" id="PS01208">
    <property type="entry name" value="VWFC_1"/>
    <property type="match status" value="1"/>
</dbReference>
<keyword evidence="2 9" id="KW-0732">Signal</keyword>
<reference evidence="17" key="1">
    <citation type="submission" date="2019-04" db="EMBL/GenBank/DDBJ databases">
        <title>An insight into the mialome of Ixodes scapularis.</title>
        <authorList>
            <person name="Ribeiro J.M."/>
            <person name="Mather T.N."/>
            <person name="Karim S."/>
        </authorList>
    </citation>
    <scope>NUCLEOTIDE SEQUENCE</scope>
</reference>
<feature type="chain" id="PRO_5020039381" evidence="9">
    <location>
        <begin position="22"/>
        <end position="2068"/>
    </location>
</feature>
<dbReference type="SMART" id="SM00159">
    <property type="entry name" value="PTX"/>
    <property type="match status" value="1"/>
</dbReference>
<dbReference type="FunFam" id="2.10.25.10:FF:000122">
    <property type="entry name" value="Protein crumbs homolog 2"/>
    <property type="match status" value="1"/>
</dbReference>
<dbReference type="InterPro" id="IPR018097">
    <property type="entry name" value="EGF_Ca-bd_CS"/>
</dbReference>
<dbReference type="SMART" id="SM00215">
    <property type="entry name" value="VWC_out"/>
    <property type="match status" value="1"/>
</dbReference>
<dbReference type="InterPro" id="IPR001881">
    <property type="entry name" value="EGF-like_Ca-bd_dom"/>
</dbReference>
<dbReference type="SUPFAM" id="SSF57196">
    <property type="entry name" value="EGF/Laminin"/>
    <property type="match status" value="5"/>
</dbReference>
<dbReference type="InterPro" id="IPR011641">
    <property type="entry name" value="Tyr-kin_ephrin_A/B_rcpt-like"/>
</dbReference>
<dbReference type="InterPro" id="IPR013032">
    <property type="entry name" value="EGF-like_CS"/>
</dbReference>
<dbReference type="Pfam" id="PF00093">
    <property type="entry name" value="VWC"/>
    <property type="match status" value="1"/>
</dbReference>
<dbReference type="InterPro" id="IPR000742">
    <property type="entry name" value="EGF"/>
</dbReference>
<dbReference type="SMART" id="SM00032">
    <property type="entry name" value="CCP"/>
    <property type="match status" value="4"/>
</dbReference>
<dbReference type="Pfam" id="PF00354">
    <property type="entry name" value="Pentaxin"/>
    <property type="match status" value="1"/>
</dbReference>
<dbReference type="InterPro" id="IPR009030">
    <property type="entry name" value="Growth_fac_rcpt_cys_sf"/>
</dbReference>
<dbReference type="FunFam" id="2.10.25.10:FF:000795">
    <property type="entry name" value="Slit homolog 1 protein"/>
    <property type="match status" value="1"/>
</dbReference>
<feature type="disulfide bond" evidence="6">
    <location>
        <begin position="1312"/>
        <end position="1321"/>
    </location>
</feature>
<dbReference type="PROSITE" id="PS51828">
    <property type="entry name" value="PTX_2"/>
    <property type="match status" value="1"/>
</dbReference>
<evidence type="ECO:0000313" key="17">
    <source>
        <dbReference type="EMBL" id="MOY36485.1"/>
    </source>
</evidence>
<feature type="domain" description="VWFA" evidence="12">
    <location>
        <begin position="44"/>
        <end position="215"/>
    </location>
</feature>
<feature type="domain" description="VWFC" evidence="11">
    <location>
        <begin position="1678"/>
        <end position="1737"/>
    </location>
</feature>
<evidence type="ECO:0000256" key="7">
    <source>
        <dbReference type="PROSITE-ProRule" id="PRU00302"/>
    </source>
</evidence>
<name>A0A4D5RHA5_IXOSC</name>
<dbReference type="InterPro" id="IPR002035">
    <property type="entry name" value="VWF_A"/>
</dbReference>
<accession>A0A4D5RHA5</accession>
<dbReference type="CDD" id="cd01450">
    <property type="entry name" value="vWFA_subfamily_ECM"/>
    <property type="match status" value="1"/>
</dbReference>
<feature type="domain" description="EGF-like" evidence="10">
    <location>
        <begin position="1133"/>
        <end position="1170"/>
    </location>
</feature>
<dbReference type="FunFam" id="2.10.25.10:FF:000230">
    <property type="entry name" value="Delta-like protein"/>
    <property type="match status" value="1"/>
</dbReference>
<dbReference type="SMART" id="SM00327">
    <property type="entry name" value="VWA"/>
    <property type="match status" value="1"/>
</dbReference>
<dbReference type="PROSITE" id="PS01186">
    <property type="entry name" value="EGF_2"/>
    <property type="match status" value="5"/>
</dbReference>
<feature type="domain" description="VWFD" evidence="15">
    <location>
        <begin position="1741"/>
        <end position="1908"/>
    </location>
</feature>
<dbReference type="PROSITE" id="PS50923">
    <property type="entry name" value="SUSHI"/>
    <property type="match status" value="2"/>
</dbReference>
<sequence>MRSVALAVALLLSLTTSPARSLVLDADLQLFVSTIERYSTTKNDIVFVLDESGSIGADVFPAELAFTEMVARLLVVSPEYSRLTVMTFSNDNLVHIDQVGSSGDTNMCKFVHEVNKIPYRSGGTRTREALEYAGEILRNARQEANRIVVLISDGQANSGSEPSEIARLLRVKGIVIFGVGVAHINKDELLDVASSPAHTYMLRNFEYIKKVNKDLRKDIVEKQWDEATSSSVCGKQSDANAICACGARGGTYQWVCNPGYQEAGTPGQCRPCPRGTYRGAAGNEACLPCPGNSTTKDEGARSVSQCSCLAGYEGSPANNLPCTPILCAQLSSPIGGSTLPRKCGNTFNTSCSFKCDEGHCPYACNRSKLAAGDVPWNKISANPRVCQADKKWSGLEFSCAKVRCPPVNLPPHGRVNCTSSQLDFGTECQVACDPGYNINGSTSLICQMNSQWDKEPPTCEVVTCPPLKSRKKLQLRPSSCKNGSPFESICQYSCIKGFLLVDANTKVAVDGTRVCLANGTWSNMNQSITCKDIEKPVLKDCPADKTVVTDPNAPYCSNVTWLEPSAEDNDDGATVRVVHPPGVTKPPHGFAVGETVVTYIAEDWAGLASEPCSFTVFVTDNQPPVVVFCPDDIIEFSERSQKNITWEKPIFKDNAGPPNITATRDPGSVFTWGPPSDVTYHATDLDGNVANCSFRVVVKPYPCPYYPPPKNGFVTCDSETDRQFCSVYCDQGYEFVSPPAPLYRCKQKVNKGEWSAFSRNKKLKLPWPDCAVPKKPKKTDYTVDFKFATNSCQVSEEQKQRLKKKFFDAFKKKVGHVVGMCDPNQGCTVDNVHIDCQSKNKTKIQKRDLSVKKHGRRESSAPSRALQKRDAVDDDNNDDFESTFRLSFTVPLPEDLNVTELIEACEDCRNTSLVHPSEVTATALRQALESATSEAANASVVEALPDAVLVESTQALKSECSHGQVSNNLRCVNCPVGTYYHNETTCLPCPIGTYSDLEGASSCLSCPDNKTTLSEKSSSLSECRALCKPGTFSTSGKEPCMSCNTESYQDISGQTACKKCPAGLSTGFWGAKESSSCQDACSPGTYSISGTKPCAPCPVGFYQPLRNQTSCIKCENGLSTHTVGSTAKSDCVDVKTCELLKPCAEGSTCVDLGSTYTCACPEGLVGPNCENNIDDCAEDLCLNGGVCIDGLNNYTCSCPPGFTGSNCEVNINDCDSNPCQNGATCIDGVNTFACKCAKGFRGKTCHARYHDCATRPCQNGGSCFDSIDGYRCCCRRGFTGKSCELIEEPCSPNPCEHQGTCVAKGDEYECTCMEGFTGPRCEENVDDCQSSPCLNGGTCVDGVASFSCNCSGLYTGELCETVRPSNFSLHFPDASVSNYARISVKRNLRAITLSFFMKTSQSKERGTPVSYAFADPETGAIVDNGLVVSDPNKLLLYIFQESYDTNTVANDDDWHHCAVTWNSKTGQWTFYWDGQSRITGVRSMGGHMFKGELVVGQEQDQVGGAFSGIESYSGHVAELNIWDYEMSASEINSLTTSCGNAGNVVAWPELRNGIEGNIVSSGYPDICTGAPATVDECQTCHCSLNSLENRVRCARNAGSCDNNPCQNGQACVIGDDGSSQCDCEEGFQGKFCEYDVDECLEGKHNCSHKCVNSLGSYTCSCPAGLHLSDDGMTCIDSSYCTDGRSAYLHGEHWQRDCETCTCEMGFIKCSALTCKRKTCPEGQVVFHNLKDCCPSCVEAPPSCQLLPNKTLTTFDGLSLPVYDRRRYSLFQDCYHGDYFGYLDETGHQRAVRVYIHCLTATMYHNGTVLVNDKTVSLPHQESTILKVSSSTDGAGVELQTHHGVVVSLKSDGTIVTTIAKKFAGKVCGLCGNMNDDGPDDFKTRHHIPAKSVEEYVSSWEVPNERKTQSKQPESCRKRSHRDVKRAMGMCNALKGRYFHVCYKHVKNLQAFVDACMDHMCSCHRNNLCYCDAFASFKLACERHNITFNKMPGRKCERQCPEGMTFDACGPARVERCHPYSFEAMDTCMPGCYCPSEKLWENGKCVEKKKYCAAYEKNLRAMGSSKKKV</sequence>
<dbReference type="InterPro" id="IPR036084">
    <property type="entry name" value="Ser_inhib-like_sf"/>
</dbReference>
<evidence type="ECO:0000259" key="11">
    <source>
        <dbReference type="PROSITE" id="PS50184"/>
    </source>
</evidence>
<dbReference type="Pfam" id="PF00094">
    <property type="entry name" value="VWD"/>
    <property type="match status" value="1"/>
</dbReference>
<dbReference type="VEuPathDB" id="VectorBase:ISCI011066"/>
<comment type="caution">
    <text evidence="6">Lacks conserved residue(s) required for the propagation of feature annotation.</text>
</comment>
<dbReference type="PRINTS" id="PR01983">
    <property type="entry name" value="NOTCH"/>
</dbReference>
<dbReference type="InterPro" id="IPR001007">
    <property type="entry name" value="VWF_dom"/>
</dbReference>
<dbReference type="Gene3D" id="2.60.120.200">
    <property type="match status" value="1"/>
</dbReference>
<dbReference type="GO" id="GO:0005886">
    <property type="term" value="C:plasma membrane"/>
    <property type="evidence" value="ECO:0007669"/>
    <property type="project" value="UniProtKB-ARBA"/>
</dbReference>
<keyword evidence="4 6" id="KW-1015">Disulfide bond</keyword>
<feature type="domain" description="EGF-like" evidence="10">
    <location>
        <begin position="1210"/>
        <end position="1246"/>
    </location>
</feature>
<feature type="disulfide bond" evidence="6">
    <location>
        <begin position="1198"/>
        <end position="1207"/>
    </location>
</feature>
<evidence type="ECO:0000256" key="3">
    <source>
        <dbReference type="ARBA" id="ARBA00022737"/>
    </source>
</evidence>
<dbReference type="PROSITE" id="PS50184">
    <property type="entry name" value="VWFC_2"/>
    <property type="match status" value="1"/>
</dbReference>
<feature type="domain" description="EGF-like" evidence="10">
    <location>
        <begin position="1248"/>
        <end position="1284"/>
    </location>
</feature>
<dbReference type="PROSITE" id="PS50825">
    <property type="entry name" value="HYR"/>
    <property type="match status" value="2"/>
</dbReference>
<proteinExistence type="predicted"/>
<dbReference type="SMART" id="SM00179">
    <property type="entry name" value="EGF_CA"/>
    <property type="match status" value="7"/>
</dbReference>
<dbReference type="VEuPathDB" id="VectorBase:ISCI011065"/>
<dbReference type="PROSITE" id="PS51233">
    <property type="entry name" value="VWFD"/>
    <property type="match status" value="1"/>
</dbReference>
<keyword evidence="7" id="KW-0768">Sushi</keyword>
<evidence type="ECO:0000259" key="16">
    <source>
        <dbReference type="PROSITE" id="PS51828"/>
    </source>
</evidence>
<dbReference type="PROSITE" id="PS00010">
    <property type="entry name" value="ASX_HYDROXYL"/>
    <property type="match status" value="6"/>
</dbReference>
<dbReference type="Gene3D" id="2.10.70.10">
    <property type="entry name" value="Complement Module, domain 1"/>
    <property type="match status" value="2"/>
</dbReference>
<protein>
    <submittedName>
        <fullName evidence="17">Putative fibrillin</fullName>
    </submittedName>
</protein>
<dbReference type="GO" id="GO:0003008">
    <property type="term" value="P:system process"/>
    <property type="evidence" value="ECO:0007669"/>
    <property type="project" value="UniProtKB-ARBA"/>
</dbReference>
<dbReference type="GO" id="GO:0005509">
    <property type="term" value="F:calcium ion binding"/>
    <property type="evidence" value="ECO:0007669"/>
    <property type="project" value="InterPro"/>
</dbReference>
<dbReference type="InterPro" id="IPR000436">
    <property type="entry name" value="Sushi_SCR_CCP_dom"/>
</dbReference>
<dbReference type="Pfam" id="PF00092">
    <property type="entry name" value="VWA"/>
    <property type="match status" value="1"/>
</dbReference>
<evidence type="ECO:0000256" key="5">
    <source>
        <dbReference type="ARBA" id="ARBA00023180"/>
    </source>
</evidence>
<dbReference type="PROSITE" id="PS01187">
    <property type="entry name" value="EGF_CA"/>
    <property type="match status" value="3"/>
</dbReference>
<dbReference type="FunFam" id="2.10.25.10:FF:000004">
    <property type="entry name" value="Neurogenic locus notch 1"/>
    <property type="match status" value="1"/>
</dbReference>
<dbReference type="VEuPathDB" id="VectorBase:ISCW015131"/>
<dbReference type="FunFam" id="2.10.50.10:FF:000082">
    <property type="entry name" value="Zinc finger domain LSD1 subclass family protein"/>
    <property type="match status" value="1"/>
</dbReference>
<feature type="domain" description="EGF-like" evidence="10">
    <location>
        <begin position="1286"/>
        <end position="1322"/>
    </location>
</feature>
<feature type="disulfide bond" evidence="6">
    <location>
        <begin position="1623"/>
        <end position="1632"/>
    </location>
</feature>
<dbReference type="FunFam" id="2.10.25.10:FF:000010">
    <property type="entry name" value="Pro-epidermal growth factor"/>
    <property type="match status" value="1"/>
</dbReference>
<dbReference type="PANTHER" id="PTHR12916:SF4">
    <property type="entry name" value="UNINFLATABLE, ISOFORM C"/>
    <property type="match status" value="1"/>
</dbReference>
<dbReference type="PROSITE" id="PS50026">
    <property type="entry name" value="EGF_3"/>
    <property type="match status" value="7"/>
</dbReference>
<feature type="domain" description="EGF-like" evidence="10">
    <location>
        <begin position="1172"/>
        <end position="1208"/>
    </location>
</feature>
<dbReference type="SUPFAM" id="SSF53300">
    <property type="entry name" value="vWA-like"/>
    <property type="match status" value="1"/>
</dbReference>
<dbReference type="OrthoDB" id="6489660at2759"/>
<dbReference type="VEuPathDB" id="VectorBase:ISCP_016494"/>
<feature type="disulfide bond" evidence="6">
    <location>
        <begin position="1160"/>
        <end position="1169"/>
    </location>
</feature>
<dbReference type="FunFam" id="2.10.50.10:FF:000098">
    <property type="entry name" value="C-type LECtin"/>
    <property type="match status" value="1"/>
</dbReference>
<dbReference type="SMART" id="SM00216">
    <property type="entry name" value="VWD"/>
    <property type="match status" value="1"/>
</dbReference>
<feature type="disulfide bond" evidence="6">
    <location>
        <begin position="1350"/>
        <end position="1359"/>
    </location>
</feature>
<feature type="domain" description="HYR" evidence="13">
    <location>
        <begin position="531"/>
        <end position="618"/>
    </location>
</feature>
<dbReference type="PANTHER" id="PTHR12916">
    <property type="entry name" value="CYTOCHROME C OXIDASE POLYPEPTIDE VIC-2"/>
    <property type="match status" value="1"/>
</dbReference>
<feature type="disulfide bond" evidence="6">
    <location>
        <begin position="1274"/>
        <end position="1283"/>
    </location>
</feature>
<dbReference type="SUPFAM" id="SSF57184">
    <property type="entry name" value="Growth factor receptor domain"/>
    <property type="match status" value="2"/>
</dbReference>
<evidence type="ECO:0000259" key="12">
    <source>
        <dbReference type="PROSITE" id="PS50234"/>
    </source>
</evidence>
<dbReference type="SUPFAM" id="SSF57535">
    <property type="entry name" value="Complement control module/SCR domain"/>
    <property type="match status" value="3"/>
</dbReference>
<dbReference type="VEuPathDB" id="VectorBase:ISCW011065"/>
<dbReference type="GO" id="GO:0032991">
    <property type="term" value="C:protein-containing complex"/>
    <property type="evidence" value="ECO:0007669"/>
    <property type="project" value="UniProtKB-ARBA"/>
</dbReference>
<dbReference type="InterPro" id="IPR049883">
    <property type="entry name" value="NOTCH1_EGF-like"/>
</dbReference>
<dbReference type="Gene3D" id="3.40.50.410">
    <property type="entry name" value="von Willebrand factor, type A domain"/>
    <property type="match status" value="1"/>
</dbReference>
<dbReference type="VEuPathDB" id="VectorBase:ISCI015131"/>
<dbReference type="VEuPathDB" id="VectorBase:ISCW011066"/>
<feature type="domain" description="HYR" evidence="13">
    <location>
        <begin position="619"/>
        <end position="700"/>
    </location>
</feature>
<evidence type="ECO:0000259" key="15">
    <source>
        <dbReference type="PROSITE" id="PS51233"/>
    </source>
</evidence>
<dbReference type="GO" id="GO:0051240">
    <property type="term" value="P:positive regulation of multicellular organismal process"/>
    <property type="evidence" value="ECO:0007669"/>
    <property type="project" value="UniProtKB-ARBA"/>
</dbReference>
<dbReference type="InterPro" id="IPR001759">
    <property type="entry name" value="PTX_dom"/>
</dbReference>
<dbReference type="InterPro" id="IPR000152">
    <property type="entry name" value="EGF-type_Asp/Asn_hydroxyl_site"/>
</dbReference>
<feature type="domain" description="EGF-like" evidence="10">
    <location>
        <begin position="1596"/>
        <end position="1633"/>
    </location>
</feature>
<keyword evidence="1 6" id="KW-0245">EGF-like domain</keyword>
<dbReference type="SMART" id="SM00181">
    <property type="entry name" value="EGF"/>
    <property type="match status" value="8"/>
</dbReference>
<dbReference type="GO" id="GO:0042063">
    <property type="term" value="P:gliogenesis"/>
    <property type="evidence" value="ECO:0007669"/>
    <property type="project" value="UniProtKB-ARBA"/>
</dbReference>
<feature type="domain" description="Pentraxin (PTX)" evidence="16">
    <location>
        <begin position="1365"/>
        <end position="1568"/>
    </location>
</feature>
<feature type="signal peptide" evidence="9">
    <location>
        <begin position="1"/>
        <end position="21"/>
    </location>
</feature>
<dbReference type="PROSITE" id="PS00022">
    <property type="entry name" value="EGF_1"/>
    <property type="match status" value="7"/>
</dbReference>
<evidence type="ECO:0000256" key="1">
    <source>
        <dbReference type="ARBA" id="ARBA00022536"/>
    </source>
</evidence>
<feature type="region of interest" description="Disordered" evidence="8">
    <location>
        <begin position="845"/>
        <end position="876"/>
    </location>
</feature>
<dbReference type="SUPFAM" id="SSF57567">
    <property type="entry name" value="Serine protease inhibitors"/>
    <property type="match status" value="1"/>
</dbReference>
<dbReference type="CDD" id="cd00033">
    <property type="entry name" value="CCP"/>
    <property type="match status" value="1"/>
</dbReference>
<dbReference type="InterPro" id="IPR035976">
    <property type="entry name" value="Sushi/SCR/CCP_sf"/>
</dbReference>
<dbReference type="FunFam" id="2.10.25.10:FF:000050">
    <property type="entry name" value="neurogenic locus notch homolog protein 3"/>
    <property type="match status" value="1"/>
</dbReference>
<feature type="disulfide bond" evidence="7">
    <location>
        <begin position="432"/>
        <end position="459"/>
    </location>
</feature>
<dbReference type="Gene3D" id="2.10.25.10">
    <property type="entry name" value="Laminin"/>
    <property type="match status" value="9"/>
</dbReference>
<keyword evidence="3" id="KW-0677">Repeat</keyword>
<dbReference type="Pfam" id="PF00008">
    <property type="entry name" value="EGF"/>
    <property type="match status" value="5"/>
</dbReference>
<feature type="domain" description="Sushi" evidence="14">
    <location>
        <begin position="462"/>
        <end position="532"/>
    </location>
</feature>
<dbReference type="Pfam" id="PF12661">
    <property type="entry name" value="hEGF"/>
    <property type="match status" value="1"/>
</dbReference>
<dbReference type="InterPro" id="IPR036465">
    <property type="entry name" value="vWFA_dom_sf"/>
</dbReference>
<evidence type="ECO:0000256" key="2">
    <source>
        <dbReference type="ARBA" id="ARBA00022729"/>
    </source>
</evidence>
<dbReference type="Pfam" id="PF07645">
    <property type="entry name" value="EGF_CA"/>
    <property type="match status" value="1"/>
</dbReference>
<dbReference type="Pfam" id="PF07699">
    <property type="entry name" value="Ephrin_rec_like"/>
    <property type="match status" value="4"/>
</dbReference>
<dbReference type="CDD" id="cd00054">
    <property type="entry name" value="EGF_CA"/>
    <property type="match status" value="6"/>
</dbReference>
<dbReference type="Pfam" id="PF02494">
    <property type="entry name" value="HYR"/>
    <property type="match status" value="2"/>
</dbReference>
<dbReference type="InterPro" id="IPR003410">
    <property type="entry name" value="HYR_dom"/>
</dbReference>
<dbReference type="EMBL" id="GHJT01002514">
    <property type="protein sequence ID" value="MOY36485.1"/>
    <property type="molecule type" value="Transcribed_RNA"/>
</dbReference>
<evidence type="ECO:0000259" key="14">
    <source>
        <dbReference type="PROSITE" id="PS50923"/>
    </source>
</evidence>